<name>A0A1S3CWA9_DIACI</name>
<proteinExistence type="predicted"/>
<keyword evidence="1" id="KW-1185">Reference proteome</keyword>
<organism evidence="1 2">
    <name type="scientific">Diaphorina citri</name>
    <name type="common">Asian citrus psyllid</name>
    <dbReference type="NCBI Taxonomy" id="121845"/>
    <lineage>
        <taxon>Eukaryota</taxon>
        <taxon>Metazoa</taxon>
        <taxon>Ecdysozoa</taxon>
        <taxon>Arthropoda</taxon>
        <taxon>Hexapoda</taxon>
        <taxon>Insecta</taxon>
        <taxon>Pterygota</taxon>
        <taxon>Neoptera</taxon>
        <taxon>Paraneoptera</taxon>
        <taxon>Hemiptera</taxon>
        <taxon>Sternorrhyncha</taxon>
        <taxon>Psylloidea</taxon>
        <taxon>Psyllidae</taxon>
        <taxon>Diaphorininae</taxon>
        <taxon>Diaphorina</taxon>
    </lineage>
</organism>
<accession>A0A1S3CWA9</accession>
<dbReference type="KEGG" id="dci:103506538"/>
<dbReference type="RefSeq" id="XP_008469154.1">
    <property type="nucleotide sequence ID" value="XM_008470932.3"/>
</dbReference>
<gene>
    <name evidence="2" type="primary">LOC103506538</name>
</gene>
<dbReference type="AlphaFoldDB" id="A0A1S3CWA9"/>
<reference evidence="2" key="1">
    <citation type="submission" date="2025-08" db="UniProtKB">
        <authorList>
            <consortium name="RefSeq"/>
        </authorList>
    </citation>
    <scope>IDENTIFICATION</scope>
</reference>
<dbReference type="Proteomes" id="UP000079169">
    <property type="component" value="Unplaced"/>
</dbReference>
<sequence length="212" mass="24185">MNCYAFVPSPLYAFEFVLRKDAVQFFNSDAVYTFTNSSNFPTFLLTSLRTFPAKVFYLNQEIRLPSEPFFNLASSSGWNEILNRLLYCLTWKTEILTSQGQGKSVQFWCKIRHPKCYDKSSPDFEPDTEIPKSADTVTVSTPSAAGSTAPAKTVKILKPDPSRDYTTDVNRAYYENMILLKQVVFESEIYDQATFEKKFGLKFLPYAPNTAT</sequence>
<dbReference type="GeneID" id="103506538"/>
<dbReference type="PaxDb" id="121845-A0A1S3CWA9"/>
<evidence type="ECO:0000313" key="1">
    <source>
        <dbReference type="Proteomes" id="UP000079169"/>
    </source>
</evidence>
<protein>
    <submittedName>
        <fullName evidence="2">Uncharacterized protein LOC103506538</fullName>
    </submittedName>
</protein>
<evidence type="ECO:0000313" key="2">
    <source>
        <dbReference type="RefSeq" id="XP_008469154.1"/>
    </source>
</evidence>